<evidence type="ECO:0000313" key="2">
    <source>
        <dbReference type="Proteomes" id="UP000673394"/>
    </source>
</evidence>
<evidence type="ECO:0000313" key="1">
    <source>
        <dbReference type="EMBL" id="MBP3967255.1"/>
    </source>
</evidence>
<organism evidence="1 2">
    <name type="scientific">Paenibacillus lignilyticus</name>
    <dbReference type="NCBI Taxonomy" id="1172615"/>
    <lineage>
        <taxon>Bacteria</taxon>
        <taxon>Bacillati</taxon>
        <taxon>Bacillota</taxon>
        <taxon>Bacilli</taxon>
        <taxon>Bacillales</taxon>
        <taxon>Paenibacillaceae</taxon>
        <taxon>Paenibacillus</taxon>
    </lineage>
</organism>
<comment type="caution">
    <text evidence="1">The sequence shown here is derived from an EMBL/GenBank/DDBJ whole genome shotgun (WGS) entry which is preliminary data.</text>
</comment>
<protein>
    <submittedName>
        <fullName evidence="1">Uncharacterized protein</fullName>
    </submittedName>
</protein>
<dbReference type="RefSeq" id="WP_210664359.1">
    <property type="nucleotide sequence ID" value="NZ_JAGKSP010000036.1"/>
</dbReference>
<sequence>MTRVLLESIIVKRQSKSYIDSLYAILSAAGLFEGPKYKLAGLTGMAFKFTVHERLLPLSVSAYGQWGDEHSPAIRNLGLYTVWDAGRTRHPTFSYYQQDAVKWVKQSLDDGLGVIYWIPEFGVICGYDDEDAVFYVQDGHASDYKIVLYDNLGLNFTGFWYCQIFGERLEPSLPDMVLESLRLAIHDWDTPFKTLPNTDIASGKLAYAFLRNGLQSGDYDEGGAVYIMDDYMYTREEIASYLRDVSGTFSGLEGAAAAYEELLQLVPGMKSCIMEDGVKGRQIDPMWRDELCALLHRAEELEERAITVFRAISERYPDLSRSTIRRWGVATPR</sequence>
<name>A0ABS5CN37_9BACL</name>
<keyword evidence="2" id="KW-1185">Reference proteome</keyword>
<dbReference type="Proteomes" id="UP000673394">
    <property type="component" value="Unassembled WGS sequence"/>
</dbReference>
<dbReference type="EMBL" id="JAGKSP010000036">
    <property type="protein sequence ID" value="MBP3967255.1"/>
    <property type="molecule type" value="Genomic_DNA"/>
</dbReference>
<reference evidence="1 2" key="1">
    <citation type="submission" date="2021-04" db="EMBL/GenBank/DDBJ databases">
        <title>Paenibacillus sp. DLE-14 whole genome sequence.</title>
        <authorList>
            <person name="Ham Y.J."/>
        </authorList>
    </citation>
    <scope>NUCLEOTIDE SEQUENCE [LARGE SCALE GENOMIC DNA]</scope>
    <source>
        <strain evidence="1 2">DLE-14</strain>
    </source>
</reference>
<accession>A0ABS5CN37</accession>
<gene>
    <name evidence="1" type="ORF">I8J30_31755</name>
</gene>
<proteinExistence type="predicted"/>